<reference evidence="2" key="1">
    <citation type="journal article" date="2023" name="Mol. Phylogenet. Evol.">
        <title>Genome-scale phylogeny and comparative genomics of the fungal order Sordariales.</title>
        <authorList>
            <person name="Hensen N."/>
            <person name="Bonometti L."/>
            <person name="Westerberg I."/>
            <person name="Brannstrom I.O."/>
            <person name="Guillou S."/>
            <person name="Cros-Aarteil S."/>
            <person name="Calhoun S."/>
            <person name="Haridas S."/>
            <person name="Kuo A."/>
            <person name="Mondo S."/>
            <person name="Pangilinan J."/>
            <person name="Riley R."/>
            <person name="LaButti K."/>
            <person name="Andreopoulos B."/>
            <person name="Lipzen A."/>
            <person name="Chen C."/>
            <person name="Yan M."/>
            <person name="Daum C."/>
            <person name="Ng V."/>
            <person name="Clum A."/>
            <person name="Steindorff A."/>
            <person name="Ohm R.A."/>
            <person name="Martin F."/>
            <person name="Silar P."/>
            <person name="Natvig D.O."/>
            <person name="Lalanne C."/>
            <person name="Gautier V."/>
            <person name="Ament-Velasquez S.L."/>
            <person name="Kruys A."/>
            <person name="Hutchinson M.I."/>
            <person name="Powell A.J."/>
            <person name="Barry K."/>
            <person name="Miller A.N."/>
            <person name="Grigoriev I.V."/>
            <person name="Debuchy R."/>
            <person name="Gladieux P."/>
            <person name="Hiltunen Thoren M."/>
            <person name="Johannesson H."/>
        </authorList>
    </citation>
    <scope>NUCLEOTIDE SEQUENCE</scope>
    <source>
        <strain evidence="2">CBS 314.62</strain>
    </source>
</reference>
<dbReference type="AlphaFoldDB" id="A0AAE1C7J8"/>
<reference evidence="2" key="2">
    <citation type="submission" date="2023-06" db="EMBL/GenBank/DDBJ databases">
        <authorList>
            <consortium name="Lawrence Berkeley National Laboratory"/>
            <person name="Haridas S."/>
            <person name="Hensen N."/>
            <person name="Bonometti L."/>
            <person name="Westerberg I."/>
            <person name="Brannstrom I.O."/>
            <person name="Guillou S."/>
            <person name="Cros-Aarteil S."/>
            <person name="Calhoun S."/>
            <person name="Kuo A."/>
            <person name="Mondo S."/>
            <person name="Pangilinan J."/>
            <person name="Riley R."/>
            <person name="Labutti K."/>
            <person name="Andreopoulos B."/>
            <person name="Lipzen A."/>
            <person name="Chen C."/>
            <person name="Yanf M."/>
            <person name="Daum C."/>
            <person name="Ng V."/>
            <person name="Clum A."/>
            <person name="Steindorff A."/>
            <person name="Ohm R."/>
            <person name="Martin F."/>
            <person name="Silar P."/>
            <person name="Natvig D."/>
            <person name="Lalanne C."/>
            <person name="Gautier V."/>
            <person name="Ament-Velasquez S.L."/>
            <person name="Kruys A."/>
            <person name="Hutchinson M.I."/>
            <person name="Powell A.J."/>
            <person name="Barry K."/>
            <person name="Miller A.N."/>
            <person name="Grigoriev I.V."/>
            <person name="Debuchy R."/>
            <person name="Gladieux P."/>
            <person name="Thoren M.H."/>
            <person name="Johannesson H."/>
        </authorList>
    </citation>
    <scope>NUCLEOTIDE SEQUENCE</scope>
    <source>
        <strain evidence="2">CBS 314.62</strain>
    </source>
</reference>
<sequence length="161" mass="18208">MYIHILSILGAIPLFVVSVYSLSHSCRSIPKLRRYEDRAEKSAEWSNVVEKRLWATRYTVTAGFVTTAISLLASVFYLLSDTHTCKIRAVVAAACLAFMGLRTSEYMRDFWADKHKIPLMDEYNDAVSHTVHVMGLSGVLGMGWGVMAAIKTWELISWHLH</sequence>
<evidence type="ECO:0000313" key="2">
    <source>
        <dbReference type="EMBL" id="KAK3681581.1"/>
    </source>
</evidence>
<dbReference type="EMBL" id="JAULSO010000006">
    <property type="protein sequence ID" value="KAK3681581.1"/>
    <property type="molecule type" value="Genomic_DNA"/>
</dbReference>
<evidence type="ECO:0000313" key="3">
    <source>
        <dbReference type="Proteomes" id="UP001270362"/>
    </source>
</evidence>
<keyword evidence="1" id="KW-0812">Transmembrane</keyword>
<feature type="transmembrane region" description="Helical" evidence="1">
    <location>
        <begin position="127"/>
        <end position="150"/>
    </location>
</feature>
<feature type="transmembrane region" description="Helical" evidence="1">
    <location>
        <begin position="87"/>
        <end position="107"/>
    </location>
</feature>
<gene>
    <name evidence="2" type="ORF">B0T22DRAFT_298696</name>
</gene>
<accession>A0AAE1C7J8</accession>
<comment type="caution">
    <text evidence="2">The sequence shown here is derived from an EMBL/GenBank/DDBJ whole genome shotgun (WGS) entry which is preliminary data.</text>
</comment>
<keyword evidence="1" id="KW-1133">Transmembrane helix</keyword>
<organism evidence="2 3">
    <name type="scientific">Podospora appendiculata</name>
    <dbReference type="NCBI Taxonomy" id="314037"/>
    <lineage>
        <taxon>Eukaryota</taxon>
        <taxon>Fungi</taxon>
        <taxon>Dikarya</taxon>
        <taxon>Ascomycota</taxon>
        <taxon>Pezizomycotina</taxon>
        <taxon>Sordariomycetes</taxon>
        <taxon>Sordariomycetidae</taxon>
        <taxon>Sordariales</taxon>
        <taxon>Podosporaceae</taxon>
        <taxon>Podospora</taxon>
    </lineage>
</organism>
<protein>
    <submittedName>
        <fullName evidence="2">Uncharacterized protein</fullName>
    </submittedName>
</protein>
<proteinExistence type="predicted"/>
<keyword evidence="3" id="KW-1185">Reference proteome</keyword>
<evidence type="ECO:0000256" key="1">
    <source>
        <dbReference type="SAM" id="Phobius"/>
    </source>
</evidence>
<keyword evidence="1" id="KW-0472">Membrane</keyword>
<name>A0AAE1C7J8_9PEZI</name>
<feature type="transmembrane region" description="Helical" evidence="1">
    <location>
        <begin position="58"/>
        <end position="80"/>
    </location>
</feature>
<dbReference type="Proteomes" id="UP001270362">
    <property type="component" value="Unassembled WGS sequence"/>
</dbReference>